<evidence type="ECO:0000313" key="2">
    <source>
        <dbReference type="Proteomes" id="UP000000583"/>
    </source>
</evidence>
<protein>
    <submittedName>
        <fullName evidence="1">Uncharacterized protein</fullName>
    </submittedName>
</protein>
<name>Q9K200_CHLPN</name>
<dbReference type="EMBL" id="AE002161">
    <property type="protein sequence ID" value="AAF38539.1"/>
    <property type="molecule type" value="Genomic_DNA"/>
</dbReference>
<proteinExistence type="predicted"/>
<sequence>MCIESSFSHLRDFFLKTFSDFHKKILFAEME</sequence>
<dbReference type="Proteomes" id="UP000000583">
    <property type="component" value="Chromosome"/>
</dbReference>
<organism evidence="1 2">
    <name type="scientific">Chlamydia pneumoniae</name>
    <name type="common">Chlamydophila pneumoniae</name>
    <dbReference type="NCBI Taxonomy" id="83558"/>
    <lineage>
        <taxon>Bacteria</taxon>
        <taxon>Pseudomonadati</taxon>
        <taxon>Chlamydiota</taxon>
        <taxon>Chlamydiia</taxon>
        <taxon>Chlamydiales</taxon>
        <taxon>Chlamydiaceae</taxon>
        <taxon>Chlamydia/Chlamydophila group</taxon>
        <taxon>Chlamydia</taxon>
    </lineage>
</organism>
<dbReference type="PIR" id="B81544">
    <property type="entry name" value="B81544"/>
</dbReference>
<dbReference type="KEGG" id="cpa:CP_0734"/>
<accession>Q9K200</accession>
<gene>
    <name evidence="1" type="ordered locus">CP_0734</name>
</gene>
<dbReference type="AlphaFoldDB" id="Q9K200"/>
<evidence type="ECO:0000313" key="1">
    <source>
        <dbReference type="EMBL" id="AAF38539.1"/>
    </source>
</evidence>
<reference evidence="1 2" key="1">
    <citation type="journal article" date="2000" name="Nucleic Acids Res.">
        <title>Genome sequences of Chlamydia trachomatis MoPn and Chlamydia pneumoniae AR39.</title>
        <authorList>
            <person name="Read T.D."/>
            <person name="Brunham R.C."/>
            <person name="Shen C."/>
            <person name="Gill S.R."/>
            <person name="Heidelberg J.F."/>
            <person name="White O."/>
            <person name="Hickey E.K."/>
            <person name="Peterson J.D."/>
            <person name="Utterback T.R."/>
            <person name="Berry K.J."/>
            <person name="Bass S."/>
            <person name="Linher K.D."/>
            <person name="Weidman J.F."/>
            <person name="Khouri H.M."/>
            <person name="Craven B."/>
            <person name="Bowman C."/>
            <person name="Dodson R.J."/>
            <person name="Gwinn M.L."/>
            <person name="Nelson W.C."/>
            <person name="DeBoy R.T."/>
            <person name="Kolonay J.F."/>
            <person name="McClarty G."/>
            <person name="Salzberg S.L."/>
            <person name="Eisen J.A."/>
            <person name="Fraser C.M."/>
        </authorList>
    </citation>
    <scope>NUCLEOTIDE SEQUENCE [LARGE SCALE GENOMIC DNA]</scope>
    <source>
        <strain evidence="1 2">AR39</strain>
    </source>
</reference>